<evidence type="ECO:0000259" key="5">
    <source>
        <dbReference type="PROSITE" id="PS50894"/>
    </source>
</evidence>
<dbReference type="CDD" id="cd00088">
    <property type="entry name" value="HPT"/>
    <property type="match status" value="1"/>
</dbReference>
<dbReference type="InterPro" id="IPR008207">
    <property type="entry name" value="Sig_transdc_His_kin_Hpt_dom"/>
</dbReference>
<comment type="caution">
    <text evidence="6">The sequence shown here is derived from an EMBL/GenBank/DDBJ whole genome shotgun (WGS) entry which is preliminary data.</text>
</comment>
<evidence type="ECO:0000256" key="1">
    <source>
        <dbReference type="ARBA" id="ARBA00022864"/>
    </source>
</evidence>
<evidence type="ECO:0000313" key="7">
    <source>
        <dbReference type="Proteomes" id="UP001396334"/>
    </source>
</evidence>
<feature type="modified residue" description="Phosphohistidine" evidence="3">
    <location>
        <position position="79"/>
    </location>
</feature>
<dbReference type="Gene3D" id="1.20.120.160">
    <property type="entry name" value="HPT domain"/>
    <property type="match status" value="1"/>
</dbReference>
<keyword evidence="2 4" id="KW-0902">Two-component regulatory system</keyword>
<keyword evidence="7" id="KW-1185">Reference proteome</keyword>
<evidence type="ECO:0000256" key="2">
    <source>
        <dbReference type="ARBA" id="ARBA00023012"/>
    </source>
</evidence>
<dbReference type="InterPro" id="IPR045871">
    <property type="entry name" value="AHP1-5/YPD1"/>
</dbReference>
<evidence type="ECO:0000256" key="3">
    <source>
        <dbReference type="PROSITE-ProRule" id="PRU00110"/>
    </source>
</evidence>
<comment type="subcellular location">
    <subcellularLocation>
        <location evidence="4">Cytoplasm</location>
        <location evidence="4">Cytosol</location>
    </subcellularLocation>
    <subcellularLocation>
        <location evidence="4">Nucleus</location>
    </subcellularLocation>
</comment>
<gene>
    <name evidence="6" type="ORF">V6N11_068421</name>
</gene>
<dbReference type="PANTHER" id="PTHR28242:SF30">
    <property type="entry name" value="HISTIDINE-CONTAINING PHOSPHOTRANSFER PROTEIN 2"/>
    <property type="match status" value="1"/>
</dbReference>
<comment type="domain">
    <text evidence="4">Histidine-containing phosphotransfer domain (HPt) contains an active histidine that mediates the phosphotransfer.</text>
</comment>
<keyword evidence="3" id="KW-0597">Phosphoprotein</keyword>
<dbReference type="PROSITE" id="PS50894">
    <property type="entry name" value="HPT"/>
    <property type="match status" value="1"/>
</dbReference>
<dbReference type="Pfam" id="PF01627">
    <property type="entry name" value="Hpt"/>
    <property type="match status" value="1"/>
</dbReference>
<comment type="function">
    <text evidence="4">Functions as a two-component phosphorelay mediators between cytokinin sensor histidine kinases and response regulators (B-type ARRs). Plays an important role in propagating cytokinin signal transduction.</text>
</comment>
<dbReference type="EMBL" id="JBBPBN010000955">
    <property type="protein sequence ID" value="KAK8481056.1"/>
    <property type="molecule type" value="Genomic_DNA"/>
</dbReference>
<reference evidence="6 7" key="1">
    <citation type="journal article" date="2024" name="G3 (Bethesda)">
        <title>Genome assembly of Hibiscus sabdariffa L. provides insights into metabolisms of medicinal natural products.</title>
        <authorList>
            <person name="Kim T."/>
        </authorList>
    </citation>
    <scope>NUCLEOTIDE SEQUENCE [LARGE SCALE GENOMIC DNA]</scope>
    <source>
        <strain evidence="6">TK-2024</strain>
        <tissue evidence="6">Old leaves</tissue>
    </source>
</reference>
<keyword evidence="1 4" id="KW-0932">Cytokinin signaling pathway</keyword>
<dbReference type="Proteomes" id="UP001396334">
    <property type="component" value="Unassembled WGS sequence"/>
</dbReference>
<organism evidence="6 7">
    <name type="scientific">Hibiscus sabdariffa</name>
    <name type="common">roselle</name>
    <dbReference type="NCBI Taxonomy" id="183260"/>
    <lineage>
        <taxon>Eukaryota</taxon>
        <taxon>Viridiplantae</taxon>
        <taxon>Streptophyta</taxon>
        <taxon>Embryophyta</taxon>
        <taxon>Tracheophyta</taxon>
        <taxon>Spermatophyta</taxon>
        <taxon>Magnoliopsida</taxon>
        <taxon>eudicotyledons</taxon>
        <taxon>Gunneridae</taxon>
        <taxon>Pentapetalae</taxon>
        <taxon>rosids</taxon>
        <taxon>malvids</taxon>
        <taxon>Malvales</taxon>
        <taxon>Malvaceae</taxon>
        <taxon>Malvoideae</taxon>
        <taxon>Hibiscus</taxon>
    </lineage>
</organism>
<protein>
    <recommendedName>
        <fullName evidence="4">Histidine-containing phosphotransfer protein</fullName>
    </recommendedName>
</protein>
<name>A0ABR1ZKF4_9ROSI</name>
<sequence>MVGTTLSQQLNNYIQTMHEQGILDYHFDHVKALQNEENPRFVMEVISMFAHDAEAGIAHLTTVLNSAVVDFAKVISFVHQLKGSSSSIGGVRMALACREIRHACDNLDKERCLQLFEGMKQEYNTLKECLNIIFEMERSIVVANETRRRQPQMLETNRHQQ</sequence>
<proteinExistence type="predicted"/>
<evidence type="ECO:0000256" key="4">
    <source>
        <dbReference type="RuleBase" id="RU369004"/>
    </source>
</evidence>
<dbReference type="PANTHER" id="PTHR28242">
    <property type="entry name" value="PHOSPHORELAY INTERMEDIATE PROTEIN YPD1"/>
    <property type="match status" value="1"/>
</dbReference>
<dbReference type="InterPro" id="IPR036641">
    <property type="entry name" value="HPT_dom_sf"/>
</dbReference>
<evidence type="ECO:0000313" key="6">
    <source>
        <dbReference type="EMBL" id="KAK8481056.1"/>
    </source>
</evidence>
<feature type="domain" description="HPt" evidence="5">
    <location>
        <begin position="38"/>
        <end position="140"/>
    </location>
</feature>
<accession>A0ABR1ZKF4</accession>
<dbReference type="SUPFAM" id="SSF47226">
    <property type="entry name" value="Histidine-containing phosphotransfer domain, HPT domain"/>
    <property type="match status" value="1"/>
</dbReference>